<dbReference type="PANTHER" id="PTHR30250">
    <property type="entry name" value="PST FAMILY PREDICTED COLANIC ACID TRANSPORTER"/>
    <property type="match status" value="1"/>
</dbReference>
<keyword evidence="3 6" id="KW-0812">Transmembrane</keyword>
<feature type="transmembrane region" description="Helical" evidence="6">
    <location>
        <begin position="146"/>
        <end position="166"/>
    </location>
</feature>
<feature type="transmembrane region" description="Helical" evidence="6">
    <location>
        <begin position="383"/>
        <end position="405"/>
    </location>
</feature>
<feature type="transmembrane region" description="Helical" evidence="6">
    <location>
        <begin position="227"/>
        <end position="250"/>
    </location>
</feature>
<evidence type="ECO:0000313" key="9">
    <source>
        <dbReference type="Proteomes" id="UP000276901"/>
    </source>
</evidence>
<reference evidence="8 9" key="2">
    <citation type="submission" date="2018-11" db="EMBL/GenBank/DDBJ databases">
        <title>Genomic Encyclopedia of Type Strains, Phase IV (KMG-IV): sequencing the most valuable type-strain genomes for metagenomic binning, comparative biology and taxonomic classification.</title>
        <authorList>
            <person name="Goeker M."/>
        </authorList>
    </citation>
    <scope>NUCLEOTIDE SEQUENCE [LARGE SCALE GENOMIC DNA]</scope>
    <source>
        <strain evidence="8 9">DSM 25797</strain>
    </source>
</reference>
<dbReference type="Proteomes" id="UP000502287">
    <property type="component" value="Chromosome"/>
</dbReference>
<feature type="transmembrane region" description="Helical" evidence="6">
    <location>
        <begin position="325"/>
        <end position="347"/>
    </location>
</feature>
<dbReference type="EMBL" id="CP015029">
    <property type="protein sequence ID" value="QIM64079.1"/>
    <property type="molecule type" value="Genomic_DNA"/>
</dbReference>
<evidence type="ECO:0000256" key="5">
    <source>
        <dbReference type="ARBA" id="ARBA00023136"/>
    </source>
</evidence>
<evidence type="ECO:0000256" key="3">
    <source>
        <dbReference type="ARBA" id="ARBA00022692"/>
    </source>
</evidence>
<dbReference type="InterPro" id="IPR050833">
    <property type="entry name" value="Poly_Biosynth_Transport"/>
</dbReference>
<accession>A0AAE7C1I8</accession>
<feature type="transmembrane region" description="Helical" evidence="6">
    <location>
        <begin position="287"/>
        <end position="305"/>
    </location>
</feature>
<feature type="transmembrane region" description="Helical" evidence="6">
    <location>
        <begin position="120"/>
        <end position="139"/>
    </location>
</feature>
<gene>
    <name evidence="7" type="ORF">A4G17_00750</name>
    <name evidence="8" type="ORF">EDC49_1121</name>
</gene>
<keyword evidence="5 6" id="KW-0472">Membrane</keyword>
<protein>
    <submittedName>
        <fullName evidence="8">PST family polysaccharide transporter</fullName>
    </submittedName>
    <submittedName>
        <fullName evidence="7">RfbX protein</fullName>
    </submittedName>
</protein>
<feature type="transmembrane region" description="Helical" evidence="6">
    <location>
        <begin position="12"/>
        <end position="29"/>
    </location>
</feature>
<dbReference type="PANTHER" id="PTHR30250:SF11">
    <property type="entry name" value="O-ANTIGEN TRANSPORTER-RELATED"/>
    <property type="match status" value="1"/>
</dbReference>
<feature type="transmembrane region" description="Helical" evidence="6">
    <location>
        <begin position="172"/>
        <end position="194"/>
    </location>
</feature>
<dbReference type="Pfam" id="PF01943">
    <property type="entry name" value="Polysacc_synt"/>
    <property type="match status" value="1"/>
</dbReference>
<keyword evidence="4 6" id="KW-1133">Transmembrane helix</keyword>
<dbReference type="InterPro" id="IPR002797">
    <property type="entry name" value="Polysacc_synth"/>
</dbReference>
<evidence type="ECO:0000256" key="1">
    <source>
        <dbReference type="ARBA" id="ARBA00004651"/>
    </source>
</evidence>
<dbReference type="GO" id="GO:0005886">
    <property type="term" value="C:plasma membrane"/>
    <property type="evidence" value="ECO:0007669"/>
    <property type="project" value="UniProtKB-SubCell"/>
</dbReference>
<reference evidence="7 10" key="1">
    <citation type="submission" date="2016-03" db="EMBL/GenBank/DDBJ databases">
        <authorList>
            <person name="Hansen M.J."/>
            <person name="Bojesen A.M."/>
            <person name="Planet P."/>
        </authorList>
    </citation>
    <scope>NUCLEOTIDE SEQUENCE [LARGE SCALE GENOMIC DNA]</scope>
    <source>
        <strain evidence="7 10">HPA 21</strain>
    </source>
</reference>
<name>A0AAE7C1I8_9PAST</name>
<dbReference type="Proteomes" id="UP000276901">
    <property type="component" value="Unassembled WGS sequence"/>
</dbReference>
<evidence type="ECO:0000313" key="7">
    <source>
        <dbReference type="EMBL" id="QIM64079.1"/>
    </source>
</evidence>
<feature type="transmembrane region" description="Helical" evidence="6">
    <location>
        <begin position="84"/>
        <end position="108"/>
    </location>
</feature>
<dbReference type="KEGG" id="fcl:A4G17_00750"/>
<keyword evidence="2" id="KW-1003">Cell membrane</keyword>
<organism evidence="7 10">
    <name type="scientific">Frederiksenia canicola</name>
    <dbReference type="NCBI Taxonomy" id="123824"/>
    <lineage>
        <taxon>Bacteria</taxon>
        <taxon>Pseudomonadati</taxon>
        <taxon>Pseudomonadota</taxon>
        <taxon>Gammaproteobacteria</taxon>
        <taxon>Pasteurellales</taxon>
        <taxon>Pasteurellaceae</taxon>
        <taxon>Frederiksenia</taxon>
    </lineage>
</organism>
<evidence type="ECO:0000313" key="8">
    <source>
        <dbReference type="EMBL" id="RPE93609.1"/>
    </source>
</evidence>
<dbReference type="EMBL" id="RKQT01000002">
    <property type="protein sequence ID" value="RPE93609.1"/>
    <property type="molecule type" value="Genomic_DNA"/>
</dbReference>
<comment type="subcellular location">
    <subcellularLocation>
        <location evidence="1">Cell membrane</location>
        <topology evidence="1">Multi-pass membrane protein</topology>
    </subcellularLocation>
</comment>
<dbReference type="RefSeq" id="WP_123956766.1">
    <property type="nucleotide sequence ID" value="NZ_CP015029.1"/>
</dbReference>
<evidence type="ECO:0000256" key="6">
    <source>
        <dbReference type="SAM" id="Phobius"/>
    </source>
</evidence>
<feature type="transmembrane region" description="Helical" evidence="6">
    <location>
        <begin position="359"/>
        <end position="377"/>
    </location>
</feature>
<evidence type="ECO:0000313" key="10">
    <source>
        <dbReference type="Proteomes" id="UP000502287"/>
    </source>
</evidence>
<evidence type="ECO:0000256" key="2">
    <source>
        <dbReference type="ARBA" id="ARBA00022475"/>
    </source>
</evidence>
<feature type="transmembrane region" description="Helical" evidence="6">
    <location>
        <begin position="41"/>
        <end position="63"/>
    </location>
</feature>
<dbReference type="AlphaFoldDB" id="A0AAE7C1I8"/>
<proteinExistence type="predicted"/>
<keyword evidence="9" id="KW-1185">Reference proteome</keyword>
<sequence>MKKDNKRLLNNFFSLVVLQFFNYVLPFLTLPYLVKTLSVDIYGLVVFAQSLILFVNIFIDWGFNLSATRDISIHRNDKVKLTEIYSSVLAIKVFITLICFLILCVVVSSIPKLGSNRDVYILSFLWAVGQAIYPIWYFQGIEKMKYITLINVSSKIIFTILIFVFVKSDDDYLLVPIFNGLGSIIAAIISLWIIGKLIKQSIKIPSFNVIWMYFQESSSFFLSRLSLSLYTSANTFILGIATSTTIVAYYSIAEQLYKALQAFYSPLSQVLYPYIAKERNIVLFKKIFIFSAILNLLGIIVLYLTSDFIFELFFSQRIGVESVNVFTIFLIASFFVVPSILLGYPFLGAIGYAKYANLSVIYGSVLHIIGLLMLYFADYITLYSVAYMVLLTEIFVLVYRVFIVWRKNLWVKQS</sequence>
<evidence type="ECO:0000256" key="4">
    <source>
        <dbReference type="ARBA" id="ARBA00022989"/>
    </source>
</evidence>